<comment type="caution">
    <text evidence="2">The sequence shown here is derived from an EMBL/GenBank/DDBJ whole genome shotgun (WGS) entry which is preliminary data.</text>
</comment>
<dbReference type="AlphaFoldDB" id="A0A5B2UHL0"/>
<feature type="domain" description="Ribonuclease R first OB" evidence="1">
    <location>
        <begin position="3"/>
        <end position="90"/>
    </location>
</feature>
<proteinExistence type="predicted"/>
<dbReference type="Proteomes" id="UP000325296">
    <property type="component" value="Unassembled WGS sequence"/>
</dbReference>
<evidence type="ECO:0000313" key="3">
    <source>
        <dbReference type="Proteomes" id="UP000325296"/>
    </source>
</evidence>
<organism evidence="2 3">
    <name type="scientific">Pseudomonas brenneri</name>
    <dbReference type="NCBI Taxonomy" id="129817"/>
    <lineage>
        <taxon>Bacteria</taxon>
        <taxon>Pseudomonadati</taxon>
        <taxon>Pseudomonadota</taxon>
        <taxon>Gammaproteobacteria</taxon>
        <taxon>Pseudomonadales</taxon>
        <taxon>Pseudomonadaceae</taxon>
        <taxon>Pseudomonas</taxon>
    </lineage>
</organism>
<protein>
    <submittedName>
        <fullName evidence="2">Ribonuclease R</fullName>
    </submittedName>
</protein>
<name>A0A5B2UHL0_9PSED</name>
<accession>A0A5B2UHL0</accession>
<gene>
    <name evidence="2" type="ORF">F1720_28060</name>
</gene>
<reference evidence="2 3" key="1">
    <citation type="submission" date="2019-09" db="EMBL/GenBank/DDBJ databases">
        <title>Draft genome sequence of Pseudomonas brenneri CCUG 51514(T).</title>
        <authorList>
            <person name="Tunovic T."/>
            <person name="Pineiro-Iglesias B."/>
            <person name="Unosson C."/>
            <person name="Inganas E."/>
            <person name="Ohlen M."/>
            <person name="Cardew S."/>
            <person name="Jensie-Markopoulos S."/>
            <person name="Salva-Serra F."/>
            <person name="Jaen-Luchoro D."/>
            <person name="Svensson-Stadler L."/>
            <person name="Chun J."/>
            <person name="Moore E."/>
        </authorList>
    </citation>
    <scope>NUCLEOTIDE SEQUENCE [LARGE SCALE GENOMIC DNA]</scope>
    <source>
        <strain evidence="2 3">CCUG 51514</strain>
    </source>
</reference>
<evidence type="ECO:0000313" key="2">
    <source>
        <dbReference type="EMBL" id="KAA2225435.1"/>
    </source>
</evidence>
<dbReference type="Pfam" id="PF22896">
    <property type="entry name" value="OB_RNR_1st"/>
    <property type="match status" value="1"/>
</dbReference>
<dbReference type="EMBL" id="VUOL01000051">
    <property type="protein sequence ID" value="KAA2225435.1"/>
    <property type="molecule type" value="Genomic_DNA"/>
</dbReference>
<dbReference type="InterPro" id="IPR054561">
    <property type="entry name" value="RNR_OB1_N"/>
</dbReference>
<evidence type="ECO:0000259" key="1">
    <source>
        <dbReference type="Pfam" id="PF22896"/>
    </source>
</evidence>
<sequence>MKEFLTKLLDGVSEKEVASSDKEILRNLLNLNAVNHHKDRYYLNNGFVCGKLDISANGTGFLAPYDKRFKQDIIIENKNLNASHYGDIVL</sequence>
<feature type="non-terminal residue" evidence="2">
    <location>
        <position position="90"/>
    </location>
</feature>